<dbReference type="PANTHER" id="PTHR10000">
    <property type="entry name" value="PHOSPHOSERINE PHOSPHATASE"/>
    <property type="match status" value="1"/>
</dbReference>
<dbReference type="Gene3D" id="3.30.1240.10">
    <property type="match status" value="1"/>
</dbReference>
<dbReference type="Pfam" id="PF08282">
    <property type="entry name" value="Hydrolase_3"/>
    <property type="match status" value="1"/>
</dbReference>
<dbReference type="InterPro" id="IPR000150">
    <property type="entry name" value="Cof"/>
</dbReference>
<dbReference type="RefSeq" id="WP_117117789.1">
    <property type="nucleotide sequence ID" value="NZ_BFBY01000002.1"/>
</dbReference>
<dbReference type="InterPro" id="IPR036412">
    <property type="entry name" value="HAD-like_sf"/>
</dbReference>
<dbReference type="GO" id="GO:0000287">
    <property type="term" value="F:magnesium ion binding"/>
    <property type="evidence" value="ECO:0007669"/>
    <property type="project" value="TreeGrafter"/>
</dbReference>
<dbReference type="PANTHER" id="PTHR10000:SF53">
    <property type="entry name" value="5-AMINO-6-(5-PHOSPHO-D-RIBITYLAMINO)URACIL PHOSPHATASE YBJI-RELATED"/>
    <property type="match status" value="1"/>
</dbReference>
<dbReference type="GO" id="GO:0005829">
    <property type="term" value="C:cytosol"/>
    <property type="evidence" value="ECO:0007669"/>
    <property type="project" value="TreeGrafter"/>
</dbReference>
<dbReference type="AlphaFoldDB" id="A0A2Z6T776"/>
<reference evidence="2" key="1">
    <citation type="submission" date="2018-03" db="EMBL/GenBank/DDBJ databases">
        <title>New taxa in the Lactobacillus gasseri group.</title>
        <authorList>
            <person name="Tanizawa Y."/>
            <person name="Tohno M."/>
            <person name="Endo A."/>
            <person name="Arita M."/>
        </authorList>
    </citation>
    <scope>NUCLEOTIDE SEQUENCE [LARGE SCALE GENOMIC DNA]</scope>
    <source>
        <strain evidence="2">DSM 24759</strain>
    </source>
</reference>
<dbReference type="GO" id="GO:0016791">
    <property type="term" value="F:phosphatase activity"/>
    <property type="evidence" value="ECO:0007669"/>
    <property type="project" value="TreeGrafter"/>
</dbReference>
<dbReference type="SFLD" id="SFLDS00003">
    <property type="entry name" value="Haloacid_Dehalogenase"/>
    <property type="match status" value="1"/>
</dbReference>
<protein>
    <submittedName>
        <fullName evidence="1">Haloacid dehalogenase</fullName>
    </submittedName>
</protein>
<gene>
    <name evidence="1" type="primary">cof</name>
    <name evidence="1" type="ORF">LrDSM24759_03550</name>
</gene>
<organism evidence="1 2">
    <name type="scientific">Lactobacillus rodentium</name>
    <dbReference type="NCBI Taxonomy" id="947835"/>
    <lineage>
        <taxon>Bacteria</taxon>
        <taxon>Bacillati</taxon>
        <taxon>Bacillota</taxon>
        <taxon>Bacilli</taxon>
        <taxon>Lactobacillales</taxon>
        <taxon>Lactobacillaceae</taxon>
        <taxon>Lactobacillus</taxon>
    </lineage>
</organism>
<name>A0A2Z6T776_9LACO</name>
<accession>A0A2Z6T776</accession>
<dbReference type="SUPFAM" id="SSF56784">
    <property type="entry name" value="HAD-like"/>
    <property type="match status" value="1"/>
</dbReference>
<keyword evidence="2" id="KW-1185">Reference proteome</keyword>
<dbReference type="OrthoDB" id="9814970at2"/>
<comment type="caution">
    <text evidence="1">The sequence shown here is derived from an EMBL/GenBank/DDBJ whole genome shotgun (WGS) entry which is preliminary data.</text>
</comment>
<proteinExistence type="predicted"/>
<evidence type="ECO:0000313" key="2">
    <source>
        <dbReference type="Proteomes" id="UP000257317"/>
    </source>
</evidence>
<dbReference type="Proteomes" id="UP000257317">
    <property type="component" value="Unassembled WGS sequence"/>
</dbReference>
<dbReference type="CDD" id="cd07518">
    <property type="entry name" value="HAD_YbiV-Like"/>
    <property type="match status" value="1"/>
</dbReference>
<dbReference type="SFLD" id="SFLDG01140">
    <property type="entry name" value="C2.B:_Phosphomannomutase_and_P"/>
    <property type="match status" value="1"/>
</dbReference>
<evidence type="ECO:0000313" key="1">
    <source>
        <dbReference type="EMBL" id="GBG04441.1"/>
    </source>
</evidence>
<dbReference type="PROSITE" id="PS01229">
    <property type="entry name" value="COF_2"/>
    <property type="match status" value="1"/>
</dbReference>
<dbReference type="Gene3D" id="3.40.50.1000">
    <property type="entry name" value="HAD superfamily/HAD-like"/>
    <property type="match status" value="1"/>
</dbReference>
<sequence>MTLPFKAVAVDMDGTFLNEKRDFDHEEFAKILSIFEKEGVHFIVASGRPYARLKQDFVDFRDRMDFVTVNGARLIAEGKQIGITPIKRDLILATVAFGERTYNGVTTLVFGPGKAYVLKSAPEEEKKFLAYFAGDVGELDKWEDLPDEDFVQITFNCGGKNAPDIQKAINDKYGKVISAYGSADFAVDVDAYGVSKAEGLKELLAKFGLTGEDLIAFGDGGNDIEMLKLAKYSYAMENGMDEVKQVARYIAPKNSENGVFKVLEDYIKKYLN</sequence>
<dbReference type="EMBL" id="BFBY01000002">
    <property type="protein sequence ID" value="GBG04441.1"/>
    <property type="molecule type" value="Genomic_DNA"/>
</dbReference>
<dbReference type="InterPro" id="IPR023214">
    <property type="entry name" value="HAD_sf"/>
</dbReference>
<dbReference type="NCBIfam" id="TIGR00099">
    <property type="entry name" value="Cof-subfamily"/>
    <property type="match status" value="1"/>
</dbReference>